<feature type="compositionally biased region" description="Basic and acidic residues" evidence="2">
    <location>
        <begin position="441"/>
        <end position="454"/>
    </location>
</feature>
<dbReference type="InterPro" id="IPR040150">
    <property type="entry name" value="Iwr1"/>
</dbReference>
<feature type="compositionally biased region" description="Basic and acidic residues" evidence="2">
    <location>
        <begin position="419"/>
        <end position="432"/>
    </location>
</feature>
<keyword evidence="5" id="KW-1185">Reference proteome</keyword>
<evidence type="ECO:0000259" key="3">
    <source>
        <dbReference type="Pfam" id="PF08574"/>
    </source>
</evidence>
<gene>
    <name evidence="4" type="ORF">HETSPECPRED_001684</name>
</gene>
<feature type="compositionally biased region" description="Acidic residues" evidence="2">
    <location>
        <begin position="409"/>
        <end position="418"/>
    </location>
</feature>
<feature type="domain" description="Transcription factor Iwr1" evidence="3">
    <location>
        <begin position="331"/>
        <end position="413"/>
    </location>
</feature>
<dbReference type="PANTHER" id="PTHR28063">
    <property type="entry name" value="RNA POLYMERASE II NUCLEAR LOCALIZATION PROTEIN IWR1"/>
    <property type="match status" value="1"/>
</dbReference>
<evidence type="ECO:0000313" key="5">
    <source>
        <dbReference type="Proteomes" id="UP000664521"/>
    </source>
</evidence>
<dbReference type="AlphaFoldDB" id="A0A8H3EXY6"/>
<comment type="similarity">
    <text evidence="1">Belongs to the IWR1/SLC7A6OS family.</text>
</comment>
<proteinExistence type="inferred from homology"/>
<dbReference type="PANTHER" id="PTHR28063:SF1">
    <property type="entry name" value="RNA POLYMERASE II NUCLEAR LOCALIZATION PROTEIN IWR1"/>
    <property type="match status" value="1"/>
</dbReference>
<organism evidence="4 5">
    <name type="scientific">Heterodermia speciosa</name>
    <dbReference type="NCBI Taxonomy" id="116794"/>
    <lineage>
        <taxon>Eukaryota</taxon>
        <taxon>Fungi</taxon>
        <taxon>Dikarya</taxon>
        <taxon>Ascomycota</taxon>
        <taxon>Pezizomycotina</taxon>
        <taxon>Lecanoromycetes</taxon>
        <taxon>OSLEUM clade</taxon>
        <taxon>Lecanoromycetidae</taxon>
        <taxon>Caliciales</taxon>
        <taxon>Physciaceae</taxon>
        <taxon>Heterodermia</taxon>
    </lineage>
</organism>
<dbReference type="EMBL" id="CAJPDS010000013">
    <property type="protein sequence ID" value="CAF9913878.1"/>
    <property type="molecule type" value="Genomic_DNA"/>
</dbReference>
<evidence type="ECO:0000256" key="1">
    <source>
        <dbReference type="ARBA" id="ARBA00010218"/>
    </source>
</evidence>
<dbReference type="Proteomes" id="UP000664521">
    <property type="component" value="Unassembled WGS sequence"/>
</dbReference>
<name>A0A8H3EXY6_9LECA</name>
<evidence type="ECO:0000256" key="2">
    <source>
        <dbReference type="SAM" id="MobiDB-lite"/>
    </source>
</evidence>
<protein>
    <recommendedName>
        <fullName evidence="3">Transcription factor Iwr1 domain-containing protein</fullName>
    </recommendedName>
</protein>
<dbReference type="OrthoDB" id="6255506at2759"/>
<feature type="region of interest" description="Disordered" evidence="2">
    <location>
        <begin position="375"/>
        <end position="454"/>
    </location>
</feature>
<evidence type="ECO:0000313" key="4">
    <source>
        <dbReference type="EMBL" id="CAF9913878.1"/>
    </source>
</evidence>
<dbReference type="InterPro" id="IPR013883">
    <property type="entry name" value="TF_Iwr1_dom"/>
</dbReference>
<reference evidence="4" key="1">
    <citation type="submission" date="2021-03" db="EMBL/GenBank/DDBJ databases">
        <authorList>
            <person name="Tagirdzhanova G."/>
        </authorList>
    </citation>
    <scope>NUCLEOTIDE SEQUENCE</scope>
</reference>
<comment type="caution">
    <text evidence="4">The sequence shown here is derived from an EMBL/GenBank/DDBJ whole genome shotgun (WGS) entry which is preliminary data.</text>
</comment>
<accession>A0A8H3EXY6</accession>
<sequence length="454" mass="51526">MPLPPERIVLKRRRDEDAVDCLYLQETRDKRIRSDYHWARIDDNVPSSVEVAFAGFPKGFKDSNSHQLGIESHVARVPAIQSTLPEDDAIKHHSDGNDSVSAVNDSSRSRLVIDKVAVQCPIQRPVLPPKARHFRLVKGAYASSNHVSAGSRIGKSGKKDKMPVALFTERHAAHALQLLDQDQSSKLSAADVHGLEGSPAQCVNSISSETRTYKKPNATLQEVKWRAKTWKKQAQIDKDGDIVAEIPQRSLNIPKSYGDYSLELAMQLQEFALQETHASTSQISAKQPKAQLKFQPKPARARLERIEIPVEEKHNQKNVPSPDVAESDECFVYDTFVRSKGLNQMDFSDESLTSNQVAQRPRSREVGFLIIQEQDEEEWQEYAEEIESEREWDTDDEDENAEDYYGNDYPEDEIDSDDEYGRDAYKYRKYISDDEEYDAESGSRSDGDYGEKLS</sequence>
<dbReference type="GO" id="GO:0005737">
    <property type="term" value="C:cytoplasm"/>
    <property type="evidence" value="ECO:0007669"/>
    <property type="project" value="TreeGrafter"/>
</dbReference>
<dbReference type="GO" id="GO:0006606">
    <property type="term" value="P:protein import into nucleus"/>
    <property type="evidence" value="ECO:0007669"/>
    <property type="project" value="InterPro"/>
</dbReference>
<dbReference type="Pfam" id="PF08574">
    <property type="entry name" value="Iwr1"/>
    <property type="match status" value="1"/>
</dbReference>
<feature type="compositionally biased region" description="Acidic residues" evidence="2">
    <location>
        <begin position="375"/>
        <end position="402"/>
    </location>
</feature>